<name>A0A1Y6LX35_ZYMTR</name>
<keyword evidence="1" id="KW-0472">Membrane</keyword>
<feature type="transmembrane region" description="Helical" evidence="1">
    <location>
        <begin position="76"/>
        <end position="96"/>
    </location>
</feature>
<keyword evidence="1" id="KW-0812">Transmembrane</keyword>
<dbReference type="AlphaFoldDB" id="A0A1Y6LX35"/>
<gene>
    <name evidence="2" type="ORF">ZT1A5_G10368</name>
</gene>
<protein>
    <submittedName>
        <fullName evidence="2">Uncharacterized protein</fullName>
    </submittedName>
</protein>
<organism evidence="2 3">
    <name type="scientific">Zymoseptoria tritici ST99CH_1A5</name>
    <dbReference type="NCBI Taxonomy" id="1276529"/>
    <lineage>
        <taxon>Eukaryota</taxon>
        <taxon>Fungi</taxon>
        <taxon>Dikarya</taxon>
        <taxon>Ascomycota</taxon>
        <taxon>Pezizomycotina</taxon>
        <taxon>Dothideomycetes</taxon>
        <taxon>Dothideomycetidae</taxon>
        <taxon>Mycosphaerellales</taxon>
        <taxon>Mycosphaerellaceae</taxon>
        <taxon>Zymoseptoria</taxon>
    </lineage>
</organism>
<evidence type="ECO:0000313" key="3">
    <source>
        <dbReference type="Proteomes" id="UP000215453"/>
    </source>
</evidence>
<evidence type="ECO:0000313" key="2">
    <source>
        <dbReference type="EMBL" id="SMY28922.1"/>
    </source>
</evidence>
<sequence length="137" mass="15129">MAKSKRSPEEMSRRANAEQMLINKSITKGAWMLSTIMRILTTIPAGLAYAGAVNVLPEGVCIQLPELLDHPTSHGLWPTLVSLAIIFFIYATVSTVQGKFIHWAFRPSYKLRLFFDLAPPPPDSPPPTPLTGVARFP</sequence>
<dbReference type="EMBL" id="LT882686">
    <property type="protein sequence ID" value="SMY28922.1"/>
    <property type="molecule type" value="Genomic_DNA"/>
</dbReference>
<accession>A0A1Y6LX35</accession>
<reference evidence="2 3" key="1">
    <citation type="submission" date="2016-10" db="EMBL/GenBank/DDBJ databases">
        <authorList>
            <person name="Varghese N."/>
        </authorList>
    </citation>
    <scope>NUCLEOTIDE SEQUENCE [LARGE SCALE GENOMIC DNA]</scope>
</reference>
<keyword evidence="1" id="KW-1133">Transmembrane helix</keyword>
<proteinExistence type="predicted"/>
<dbReference type="Proteomes" id="UP000215453">
    <property type="component" value="Chromosome 11"/>
</dbReference>
<evidence type="ECO:0000256" key="1">
    <source>
        <dbReference type="SAM" id="Phobius"/>
    </source>
</evidence>